<dbReference type="Gene3D" id="3.10.105.10">
    <property type="entry name" value="Dipeptide-binding Protein, Domain 3"/>
    <property type="match status" value="1"/>
</dbReference>
<organism evidence="4 6">
    <name type="scientific">Janibacter hoylei PVAS-1</name>
    <dbReference type="NCBI Taxonomy" id="1210046"/>
    <lineage>
        <taxon>Bacteria</taxon>
        <taxon>Bacillati</taxon>
        <taxon>Actinomycetota</taxon>
        <taxon>Actinomycetes</taxon>
        <taxon>Micrococcales</taxon>
        <taxon>Intrasporangiaceae</taxon>
        <taxon>Janibacter</taxon>
    </lineage>
</organism>
<sequence length="582" mass="61856">MRRISRGLICGVGALALVAGASACTDDSEGGASGSGSSGSGRVSGPESRLTVLSTGPVQAWDPQRITQRQVAGFASRTWMRTLTAYQPEVNLAAQRKLRGDLATTPGVASDGGRTWTFTLREGIRWQDGSAITCADVRYGVARSFDPRVPSSGYALTYLDIPKKKDGTSAYPGPLAKGGTSKASRALLEDAVECTDKETVVFHLDQPVGNFDEVVSLPEFAPYKQSREGDDAAYEAFSSGPYKLSDAWTPSKGGTWVRNAEWDEDSDPLRSAGPRSILHREGVEPKDALETIVSGEDGARTLTLDPMPTVLGPVLDEAGDTAQSVEVDGQLVDYLAVNTRSAPMKSTAVRRALATATDRQAYNEARGAGAGTPTWSLLGAGLPSAHPSVSDHGPSGDTAKARRQLEAAKVDEPVKITVAYRGGGTMDAAMQGLEKGWEEAGFEVTLTALGDDYFTRVEQRSVAAKYDVVWANWGPDYPAAVTVLPALFDDRVNLSGDSVGRDYGMFADDDVNEAMDSAARVRDRESRAKRWAAIDTGLLEDAVYVPLRQSRLTYVAGSEVSSLVGNPVYGGVPEMGVIGVSR</sequence>
<dbReference type="Gene3D" id="3.40.190.10">
    <property type="entry name" value="Periplasmic binding protein-like II"/>
    <property type="match status" value="1"/>
</dbReference>
<dbReference type="OrthoDB" id="5240629at2"/>
<feature type="signal peptide" evidence="2">
    <location>
        <begin position="1"/>
        <end position="23"/>
    </location>
</feature>
<evidence type="ECO:0000256" key="2">
    <source>
        <dbReference type="SAM" id="SignalP"/>
    </source>
</evidence>
<dbReference type="InterPro" id="IPR000914">
    <property type="entry name" value="SBP_5_dom"/>
</dbReference>
<reference evidence="5" key="3">
    <citation type="submission" date="2017-11" db="EMBL/GenBank/DDBJ databases">
        <authorList>
            <person name="Seuylemezian A."/>
            <person name="Cooper K."/>
            <person name="Vaishampayan P."/>
        </authorList>
    </citation>
    <scope>NUCLEOTIDE SEQUENCE</scope>
    <source>
        <strain evidence="5">PVAS-1</strain>
    </source>
</reference>
<dbReference type="Proteomes" id="UP000004474">
    <property type="component" value="Unassembled WGS sequence"/>
</dbReference>
<feature type="region of interest" description="Disordered" evidence="1">
    <location>
        <begin position="379"/>
        <end position="399"/>
    </location>
</feature>
<evidence type="ECO:0000259" key="3">
    <source>
        <dbReference type="Pfam" id="PF00496"/>
    </source>
</evidence>
<gene>
    <name evidence="4" type="ORF">B277_00105</name>
    <name evidence="5" type="ORF">CWN80_12670</name>
</gene>
<evidence type="ECO:0000313" key="7">
    <source>
        <dbReference type="Proteomes" id="UP000288711"/>
    </source>
</evidence>
<feature type="chain" id="PRO_5044735164" evidence="2">
    <location>
        <begin position="24"/>
        <end position="582"/>
    </location>
</feature>
<evidence type="ECO:0000313" key="4">
    <source>
        <dbReference type="EMBL" id="EKA62815.1"/>
    </source>
</evidence>
<dbReference type="EMBL" id="ALWX01000001">
    <property type="protein sequence ID" value="EKA62815.1"/>
    <property type="molecule type" value="Genomic_DNA"/>
</dbReference>
<dbReference type="PROSITE" id="PS51257">
    <property type="entry name" value="PROKAR_LIPOPROTEIN"/>
    <property type="match status" value="1"/>
</dbReference>
<dbReference type="Proteomes" id="UP000288711">
    <property type="component" value="Unassembled WGS sequence"/>
</dbReference>
<feature type="domain" description="Solute-binding protein family 5" evidence="3">
    <location>
        <begin position="98"/>
        <end position="490"/>
    </location>
</feature>
<dbReference type="GO" id="GO:1904680">
    <property type="term" value="F:peptide transmembrane transporter activity"/>
    <property type="evidence" value="ECO:0007669"/>
    <property type="project" value="TreeGrafter"/>
</dbReference>
<dbReference type="PIRSF" id="PIRSF002741">
    <property type="entry name" value="MppA"/>
    <property type="match status" value="1"/>
</dbReference>
<dbReference type="PATRIC" id="fig|1210046.3.peg.22"/>
<dbReference type="InterPro" id="IPR039424">
    <property type="entry name" value="SBP_5"/>
</dbReference>
<proteinExistence type="predicted"/>
<evidence type="ECO:0000256" key="1">
    <source>
        <dbReference type="SAM" id="MobiDB-lite"/>
    </source>
</evidence>
<protein>
    <submittedName>
        <fullName evidence="5">ABC transporter substrate-binding protein</fullName>
    </submittedName>
    <submittedName>
        <fullName evidence="4">Family 5 extracellular solute-binding protein</fullName>
    </submittedName>
</protein>
<comment type="caution">
    <text evidence="4">The sequence shown here is derived from an EMBL/GenBank/DDBJ whole genome shotgun (WGS) entry which is preliminary data.</text>
</comment>
<dbReference type="GO" id="GO:0042597">
    <property type="term" value="C:periplasmic space"/>
    <property type="evidence" value="ECO:0007669"/>
    <property type="project" value="UniProtKB-ARBA"/>
</dbReference>
<evidence type="ECO:0000313" key="6">
    <source>
        <dbReference type="Proteomes" id="UP000004474"/>
    </source>
</evidence>
<feature type="region of interest" description="Disordered" evidence="1">
    <location>
        <begin position="26"/>
        <end position="54"/>
    </location>
</feature>
<dbReference type="AlphaFoldDB" id="K1E1S8"/>
<keyword evidence="2" id="KW-0732">Signal</keyword>
<dbReference type="RefSeq" id="WP_007923772.1">
    <property type="nucleotide sequence ID" value="NZ_ALWX01000001.1"/>
</dbReference>
<accession>K1E1S8</accession>
<dbReference type="EMBL" id="PIPF01000012">
    <property type="protein sequence ID" value="RWU82091.1"/>
    <property type="molecule type" value="Genomic_DNA"/>
</dbReference>
<name>K1E1S8_9MICO</name>
<dbReference type="eggNOG" id="COG0747">
    <property type="taxonomic scope" value="Bacteria"/>
</dbReference>
<reference evidence="4 6" key="2">
    <citation type="journal article" date="2012" name="J. Bacteriol.">
        <title>Genome Sequence of Janibacter hoylei MTCC8307, Isolated from the Stratospheric Air.</title>
        <authorList>
            <person name="Pawar S.P."/>
            <person name="Dhotre D.P."/>
            <person name="Shetty S.A."/>
            <person name="Chowdhury S.P."/>
            <person name="Chaudhari B.L."/>
            <person name="Shouche Y.S."/>
        </authorList>
    </citation>
    <scope>NUCLEOTIDE SEQUENCE [LARGE SCALE GENOMIC DNA]</scope>
    <source>
        <strain evidence="4 6">PVAS-1</strain>
    </source>
</reference>
<dbReference type="GO" id="GO:0015833">
    <property type="term" value="P:peptide transport"/>
    <property type="evidence" value="ECO:0007669"/>
    <property type="project" value="TreeGrafter"/>
</dbReference>
<dbReference type="GO" id="GO:0043190">
    <property type="term" value="C:ATP-binding cassette (ABC) transporter complex"/>
    <property type="evidence" value="ECO:0007669"/>
    <property type="project" value="InterPro"/>
</dbReference>
<dbReference type="STRING" id="1210046.B277_00105"/>
<reference evidence="5 7" key="1">
    <citation type="journal article" date="2009" name="Int. J. Syst. Evol. Microbiol.">
        <title>Janibacter hoylei sp. nov., Bacillus isronensis sp. nov. and Bacillus aryabhattai sp. nov., isolated from cryotubes used for collecting air from the upper atmosphere.</title>
        <authorList>
            <person name="Shivaji S."/>
            <person name="Chaturvedi P."/>
            <person name="Begum Z."/>
            <person name="Pindi P.K."/>
            <person name="Manorama R."/>
            <person name="Padmanaban D.A."/>
            <person name="Shouche Y.S."/>
            <person name="Pawar S."/>
            <person name="Vaishampayan P."/>
            <person name="Dutt C.B."/>
            <person name="Datta G.N."/>
            <person name="Manchanda R.K."/>
            <person name="Rao U.R."/>
            <person name="Bhargava P.M."/>
            <person name="Narlikar J.V."/>
        </authorList>
    </citation>
    <scope>NUCLEOTIDE SEQUENCE [LARGE SCALE GENOMIC DNA]</scope>
    <source>
        <strain evidence="5 7">PVAS-1</strain>
    </source>
</reference>
<keyword evidence="7" id="KW-1185">Reference proteome</keyword>
<evidence type="ECO:0000313" key="5">
    <source>
        <dbReference type="EMBL" id="RWU82091.1"/>
    </source>
</evidence>
<dbReference type="SUPFAM" id="SSF53850">
    <property type="entry name" value="Periplasmic binding protein-like II"/>
    <property type="match status" value="1"/>
</dbReference>
<dbReference type="InterPro" id="IPR030678">
    <property type="entry name" value="Peptide/Ni-bd"/>
</dbReference>
<dbReference type="PANTHER" id="PTHR30290:SF83">
    <property type="entry name" value="ABC TRANSPORTER SUBSTRATE-BINDING PROTEIN"/>
    <property type="match status" value="1"/>
</dbReference>
<dbReference type="PANTHER" id="PTHR30290">
    <property type="entry name" value="PERIPLASMIC BINDING COMPONENT OF ABC TRANSPORTER"/>
    <property type="match status" value="1"/>
</dbReference>
<dbReference type="Pfam" id="PF00496">
    <property type="entry name" value="SBP_bac_5"/>
    <property type="match status" value="1"/>
</dbReference>